<dbReference type="InterPro" id="IPR050884">
    <property type="entry name" value="CNP_phosphodiesterase-III"/>
</dbReference>
<name>F6G7L2_RALS8</name>
<gene>
    <name evidence="6" type="primary">icc</name>
    <name evidence="6" type="ordered locus">RSPO_m00374</name>
</gene>
<dbReference type="SUPFAM" id="SSF56300">
    <property type="entry name" value="Metallo-dependent phosphatases"/>
    <property type="match status" value="1"/>
</dbReference>
<dbReference type="InterPro" id="IPR029052">
    <property type="entry name" value="Metallo-depent_PP-like"/>
</dbReference>
<keyword evidence="3" id="KW-0408">Iron</keyword>
<dbReference type="PANTHER" id="PTHR42988:SF2">
    <property type="entry name" value="CYCLIC NUCLEOTIDE PHOSPHODIESTERASE CBUA0032-RELATED"/>
    <property type="match status" value="1"/>
</dbReference>
<sequence>MIQRIEGAGVSAVYVFNIFLRDVVLYSVEMKMNEAGVNRNIVAAQITDLHLLADRESELMGYCTYSMLSDTVDAILEHDIRPDVCFLTGDISQDESVESYELARSELERLGIPVFWIPGNHDERGGAEAVFGASENIRRLTKLVTADWDFIYLDTCRQGASEGYFNDQDFERFVSQVEASAGGGKNIAVVMHHHPVPTQTPLLDGYMLLDNERLLKMLDEHQQVKLVICGHVHGDYRIRYGNQMIEMCPATCFQWEKGTSAMKTENWRGFRVFEFSPSGYRSALIRV</sequence>
<reference evidence="6 7" key="1">
    <citation type="journal article" date="2011" name="J. Bacteriol.">
        <title>Complete genome sequence of the plant pathogen Ralstonia solanacearum strain Po82.</title>
        <authorList>
            <person name="Xu J."/>
            <person name="Zheng H.J."/>
            <person name="Liu L."/>
            <person name="Pan Z.C."/>
            <person name="Prior P."/>
            <person name="Tang B."/>
            <person name="Xu J.S."/>
            <person name="Zhang H."/>
            <person name="Tian Q."/>
            <person name="Zhang L.Q."/>
            <person name="Feng J."/>
        </authorList>
    </citation>
    <scope>NUCLEOTIDE SEQUENCE [LARGE SCALE GENOMIC DNA]</scope>
    <source>
        <strain evidence="7">Po82</strain>
    </source>
</reference>
<evidence type="ECO:0000256" key="2">
    <source>
        <dbReference type="ARBA" id="ARBA00022801"/>
    </source>
</evidence>
<keyword evidence="1" id="KW-0479">Metal-binding</keyword>
<dbReference type="HOGENOM" id="CLU_070320_0_0_4"/>
<comment type="similarity">
    <text evidence="4">Belongs to the cyclic nucleotide phosphodiesterase class-III family.</text>
</comment>
<dbReference type="InterPro" id="IPR004843">
    <property type="entry name" value="Calcineurin-like_PHP"/>
</dbReference>
<dbReference type="Gene3D" id="3.60.21.10">
    <property type="match status" value="1"/>
</dbReference>
<evidence type="ECO:0000256" key="3">
    <source>
        <dbReference type="ARBA" id="ARBA00023004"/>
    </source>
</evidence>
<accession>F6G7L2</accession>
<protein>
    <submittedName>
        <fullName evidence="6">Predicted phosphohydrolases // metallophosphoesterase protein</fullName>
    </submittedName>
</protein>
<keyword evidence="2 6" id="KW-0378">Hydrolase</keyword>
<dbReference type="Proteomes" id="UP000007953">
    <property type="component" value="Plasmid megaplasmid"/>
</dbReference>
<dbReference type="GeneID" id="61365065"/>
<organism evidence="6 7">
    <name type="scientific">Ralstonia solanacearum (strain Po82)</name>
    <dbReference type="NCBI Taxonomy" id="1031711"/>
    <lineage>
        <taxon>Bacteria</taxon>
        <taxon>Pseudomonadati</taxon>
        <taxon>Pseudomonadota</taxon>
        <taxon>Betaproteobacteria</taxon>
        <taxon>Burkholderiales</taxon>
        <taxon>Burkholderiaceae</taxon>
        <taxon>Ralstonia</taxon>
        <taxon>Ralstonia solanacearum species complex</taxon>
    </lineage>
</organism>
<dbReference type="EMBL" id="CP002820">
    <property type="protein sequence ID" value="AEG71015.1"/>
    <property type="molecule type" value="Genomic_DNA"/>
</dbReference>
<dbReference type="GO" id="GO:0046872">
    <property type="term" value="F:metal ion binding"/>
    <property type="evidence" value="ECO:0007669"/>
    <property type="project" value="UniProtKB-KW"/>
</dbReference>
<keyword evidence="6" id="KW-0614">Plasmid</keyword>
<evidence type="ECO:0000256" key="1">
    <source>
        <dbReference type="ARBA" id="ARBA00022723"/>
    </source>
</evidence>
<dbReference type="GO" id="GO:0016787">
    <property type="term" value="F:hydrolase activity"/>
    <property type="evidence" value="ECO:0007669"/>
    <property type="project" value="UniProtKB-KW"/>
</dbReference>
<evidence type="ECO:0000259" key="5">
    <source>
        <dbReference type="Pfam" id="PF00149"/>
    </source>
</evidence>
<evidence type="ECO:0000313" key="6">
    <source>
        <dbReference type="EMBL" id="AEG71015.1"/>
    </source>
</evidence>
<dbReference type="PANTHER" id="PTHR42988">
    <property type="entry name" value="PHOSPHOHYDROLASE"/>
    <property type="match status" value="1"/>
</dbReference>
<dbReference type="KEGG" id="rsn:RSPO_m00374"/>
<evidence type="ECO:0000313" key="7">
    <source>
        <dbReference type="Proteomes" id="UP000007953"/>
    </source>
</evidence>
<geneLocation type="plasmid" evidence="7"/>
<dbReference type="AlphaFoldDB" id="F6G7L2"/>
<dbReference type="RefSeq" id="WP_014618669.1">
    <property type="nucleotide sequence ID" value="NC_017575.1"/>
</dbReference>
<feature type="domain" description="Calcineurin-like phosphoesterase" evidence="5">
    <location>
        <begin position="44"/>
        <end position="234"/>
    </location>
</feature>
<evidence type="ECO:0000256" key="4">
    <source>
        <dbReference type="ARBA" id="ARBA00025742"/>
    </source>
</evidence>
<dbReference type="Pfam" id="PF00149">
    <property type="entry name" value="Metallophos"/>
    <property type="match status" value="1"/>
</dbReference>
<dbReference type="PATRIC" id="fig|1031711.3.peg.3627"/>
<proteinExistence type="inferred from homology"/>